<feature type="region of interest" description="Disordered" evidence="1">
    <location>
        <begin position="1"/>
        <end position="33"/>
    </location>
</feature>
<accession>A0A437T9P2</accession>
<reference evidence="2 3" key="1">
    <citation type="submission" date="2018-10" db="EMBL/GenBank/DDBJ databases">
        <title>Genome Sequencing of Pantoea dispersa DSM 32899.</title>
        <authorList>
            <person name="Nawrath M."/>
            <person name="Ottenheim C."/>
            <person name="Wilm A."/>
            <person name="Zimmermann W."/>
            <person name="Wu J.C."/>
        </authorList>
    </citation>
    <scope>NUCLEOTIDE SEQUENCE [LARGE SCALE GENOMIC DNA]</scope>
    <source>
        <strain evidence="2 3">DSM 32899</strain>
    </source>
</reference>
<evidence type="ECO:0000313" key="3">
    <source>
        <dbReference type="Proteomes" id="UP000319411"/>
    </source>
</evidence>
<gene>
    <name evidence="2" type="ORF">D8B20_00015</name>
</gene>
<evidence type="ECO:0000313" key="2">
    <source>
        <dbReference type="EMBL" id="QDY40403.1"/>
    </source>
</evidence>
<keyword evidence="3" id="KW-1185">Reference proteome</keyword>
<proteinExistence type="predicted"/>
<dbReference type="KEGG" id="pdis:D8B20_00015"/>
<dbReference type="Proteomes" id="UP000319411">
    <property type="component" value="Chromosome"/>
</dbReference>
<organism evidence="2 3">
    <name type="scientific">Candidatus Pantoea soli</name>
    <dbReference type="NCBI Taxonomy" id="3098669"/>
    <lineage>
        <taxon>Bacteria</taxon>
        <taxon>Pseudomonadati</taxon>
        <taxon>Pseudomonadota</taxon>
        <taxon>Gammaproteobacteria</taxon>
        <taxon>Enterobacterales</taxon>
        <taxon>Erwiniaceae</taxon>
        <taxon>Pantoea</taxon>
    </lineage>
</organism>
<protein>
    <submittedName>
        <fullName evidence="2">Uncharacterized protein</fullName>
    </submittedName>
</protein>
<evidence type="ECO:0000256" key="1">
    <source>
        <dbReference type="SAM" id="MobiDB-lite"/>
    </source>
</evidence>
<dbReference type="EMBL" id="CP032702">
    <property type="protein sequence ID" value="QDY40403.1"/>
    <property type="molecule type" value="Genomic_DNA"/>
</dbReference>
<name>A0A437T9P2_9GAMM</name>
<dbReference type="AlphaFoldDB" id="A0A437T9P2"/>
<feature type="compositionally biased region" description="Polar residues" evidence="1">
    <location>
        <begin position="1"/>
        <end position="14"/>
    </location>
</feature>
<sequence>MNQSSQRGLPNINNPGRWRRRQSGHGQRAGPGSILKYVTRGEHCPGPEWQVSQADIFYYKRMGITT</sequence>